<keyword evidence="4" id="KW-1185">Reference proteome</keyword>
<dbReference type="EMBL" id="JABMIG020000263">
    <property type="protein sequence ID" value="KAL3783333.1"/>
    <property type="molecule type" value="Genomic_DNA"/>
</dbReference>
<feature type="region of interest" description="Disordered" evidence="1">
    <location>
        <begin position="29"/>
        <end position="73"/>
    </location>
</feature>
<accession>A0ABD3P797</accession>
<reference evidence="3 4" key="1">
    <citation type="journal article" date="2020" name="G3 (Bethesda)">
        <title>Improved Reference Genome for Cyclotella cryptica CCMP332, a Model for Cell Wall Morphogenesis, Salinity Adaptation, and Lipid Production in Diatoms (Bacillariophyta).</title>
        <authorList>
            <person name="Roberts W.R."/>
            <person name="Downey K.M."/>
            <person name="Ruck E.C."/>
            <person name="Traller J.C."/>
            <person name="Alverson A.J."/>
        </authorList>
    </citation>
    <scope>NUCLEOTIDE SEQUENCE [LARGE SCALE GENOMIC DNA]</scope>
    <source>
        <strain evidence="3 4">CCMP332</strain>
    </source>
</reference>
<dbReference type="Proteomes" id="UP001516023">
    <property type="component" value="Unassembled WGS sequence"/>
</dbReference>
<feature type="compositionally biased region" description="Basic and acidic residues" evidence="1">
    <location>
        <begin position="35"/>
        <end position="51"/>
    </location>
</feature>
<evidence type="ECO:0000313" key="3">
    <source>
        <dbReference type="EMBL" id="KAL3783333.1"/>
    </source>
</evidence>
<evidence type="ECO:0000313" key="4">
    <source>
        <dbReference type="Proteomes" id="UP001516023"/>
    </source>
</evidence>
<feature type="signal peptide" evidence="2">
    <location>
        <begin position="1"/>
        <end position="20"/>
    </location>
</feature>
<protein>
    <submittedName>
        <fullName evidence="3">Uncharacterized protein</fullName>
    </submittedName>
</protein>
<organism evidence="3 4">
    <name type="scientific">Cyclotella cryptica</name>
    <dbReference type="NCBI Taxonomy" id="29204"/>
    <lineage>
        <taxon>Eukaryota</taxon>
        <taxon>Sar</taxon>
        <taxon>Stramenopiles</taxon>
        <taxon>Ochrophyta</taxon>
        <taxon>Bacillariophyta</taxon>
        <taxon>Coscinodiscophyceae</taxon>
        <taxon>Thalassiosirophycidae</taxon>
        <taxon>Stephanodiscales</taxon>
        <taxon>Stephanodiscaceae</taxon>
        <taxon>Cyclotella</taxon>
    </lineage>
</organism>
<sequence>MKSEFYFLAKVALVLSVVDAFVPGAETFAKNKGKGYHDHDVPHRPDNDGKQRFYPNKPHHYPQPKDNPQPQRYPYTKEIHLGLFDLNPFHGSGSGGSKEVLDEQWEIQQAILRERRGHNDDRAHAKKFVAPVSKTIEIVGKQKNGDNKVKTAHDDVSTEHEHKKSLAEIFFGVKKF</sequence>
<proteinExistence type="predicted"/>
<name>A0ABD3P797_9STRA</name>
<keyword evidence="2" id="KW-0732">Signal</keyword>
<gene>
    <name evidence="3" type="ORF">HJC23_011097</name>
</gene>
<comment type="caution">
    <text evidence="3">The sequence shown here is derived from an EMBL/GenBank/DDBJ whole genome shotgun (WGS) entry which is preliminary data.</text>
</comment>
<evidence type="ECO:0000256" key="2">
    <source>
        <dbReference type="SAM" id="SignalP"/>
    </source>
</evidence>
<dbReference type="AlphaFoldDB" id="A0ABD3P797"/>
<feature type="chain" id="PRO_5044746612" evidence="2">
    <location>
        <begin position="21"/>
        <end position="176"/>
    </location>
</feature>
<evidence type="ECO:0000256" key="1">
    <source>
        <dbReference type="SAM" id="MobiDB-lite"/>
    </source>
</evidence>